<proteinExistence type="predicted"/>
<evidence type="ECO:0000313" key="5">
    <source>
        <dbReference type="Proteomes" id="UP000639006"/>
    </source>
</evidence>
<name>A0A811T491_9EURY</name>
<accession>A0A811T491</accession>
<evidence type="ECO:0000313" key="1">
    <source>
        <dbReference type="EMBL" id="CAD6490690.1"/>
    </source>
</evidence>
<dbReference type="EMBL" id="CAJHIQ010000008">
    <property type="protein sequence ID" value="CAD6492096.1"/>
    <property type="molecule type" value="Genomic_DNA"/>
</dbReference>
<evidence type="ECO:0000313" key="3">
    <source>
        <dbReference type="EMBL" id="CAD6492096.1"/>
    </source>
</evidence>
<dbReference type="EMBL" id="CAJHIR010000001">
    <property type="protein sequence ID" value="CAD6490690.1"/>
    <property type="molecule type" value="Genomic_DNA"/>
</dbReference>
<gene>
    <name evidence="2" type="ORF">DIAAKJNI_00197</name>
    <name evidence="3" type="ORF">DIAAKJNI_00218</name>
    <name evidence="4" type="ORF">EMLJLAPB_00669</name>
    <name evidence="1" type="ORF">LAKADJCE_00003</name>
</gene>
<dbReference type="EMBL" id="CAJHIQ010000008">
    <property type="protein sequence ID" value="CAD6492066.1"/>
    <property type="molecule type" value="Genomic_DNA"/>
</dbReference>
<evidence type="ECO:0000313" key="2">
    <source>
        <dbReference type="EMBL" id="CAD6492066.1"/>
    </source>
</evidence>
<dbReference type="Proteomes" id="UP000612009">
    <property type="component" value="Unassembled WGS sequence"/>
</dbReference>
<dbReference type="Proteomes" id="UP000639006">
    <property type="component" value="Unassembled WGS sequence"/>
</dbReference>
<sequence length="60" mass="7071">MVAECVVVTREAILDLVRVKDEFDTIVESLELMSDTEFMDSYKKARQQIADREFVDWNEL</sequence>
<protein>
    <recommendedName>
        <fullName evidence="6">Antitoxin</fullName>
    </recommendedName>
</protein>
<organism evidence="3 5">
    <name type="scientific">Candidatus Argoarchaeum ethanivorans</name>
    <dbReference type="NCBI Taxonomy" id="2608793"/>
    <lineage>
        <taxon>Archaea</taxon>
        <taxon>Methanobacteriati</taxon>
        <taxon>Methanobacteriota</taxon>
        <taxon>Stenosarchaea group</taxon>
        <taxon>Methanomicrobia</taxon>
        <taxon>Methanosarcinales</taxon>
        <taxon>Methanosarcinales incertae sedis</taxon>
        <taxon>GOM Arc I cluster</taxon>
        <taxon>Candidatus Argoarchaeum</taxon>
    </lineage>
</organism>
<dbReference type="EMBL" id="CAJHIS010000016">
    <property type="protein sequence ID" value="CAD6493966.1"/>
    <property type="molecule type" value="Genomic_DNA"/>
</dbReference>
<comment type="caution">
    <text evidence="3">The sequence shown here is derived from an EMBL/GenBank/DDBJ whole genome shotgun (WGS) entry which is preliminary data.</text>
</comment>
<evidence type="ECO:0008006" key="6">
    <source>
        <dbReference type="Google" id="ProtNLM"/>
    </source>
</evidence>
<evidence type="ECO:0000313" key="4">
    <source>
        <dbReference type="EMBL" id="CAD6493966.1"/>
    </source>
</evidence>
<dbReference type="Proteomes" id="UP000634805">
    <property type="component" value="Unassembled WGS sequence"/>
</dbReference>
<dbReference type="AlphaFoldDB" id="A0A811T491"/>
<reference evidence="3" key="1">
    <citation type="submission" date="2020-10" db="EMBL/GenBank/DDBJ databases">
        <authorList>
            <person name="Hahn C.J."/>
            <person name="Laso-Perez R."/>
            <person name="Vulcano F."/>
            <person name="Vaziourakis K.-M."/>
            <person name="Stokke R."/>
            <person name="Steen I.H."/>
            <person name="Teske A."/>
            <person name="Boetius A."/>
            <person name="Liebeke M."/>
            <person name="Amann R."/>
            <person name="Knittel K."/>
        </authorList>
    </citation>
    <scope>NUCLEOTIDE SEQUENCE</scope>
    <source>
        <strain evidence="4">Gfbio:e3339647-f889-4370-9287-4fb5cb688e4c:AG392D22_GoMArc1</strain>
        <strain evidence="1">Gfbio:e3339647-f889-4370-9287-4fb5cb688e4c:AG392J18_GoMArc1</strain>
        <strain evidence="3">Gfbio:e3339647-f889-4370-9287-4fb5cb688e4c:AG392M11_GoMArc1</strain>
    </source>
</reference>